<protein>
    <submittedName>
        <fullName evidence="2">Minor tail protein</fullName>
    </submittedName>
</protein>
<keyword evidence="1" id="KW-1133">Transmembrane helix</keyword>
<evidence type="ECO:0000256" key="1">
    <source>
        <dbReference type="SAM" id="Phobius"/>
    </source>
</evidence>
<proteinExistence type="predicted"/>
<dbReference type="InterPro" id="IPR016024">
    <property type="entry name" value="ARM-type_fold"/>
</dbReference>
<keyword evidence="1" id="KW-0812">Transmembrane</keyword>
<feature type="transmembrane region" description="Helical" evidence="1">
    <location>
        <begin position="387"/>
        <end position="413"/>
    </location>
</feature>
<feature type="transmembrane region" description="Helical" evidence="1">
    <location>
        <begin position="353"/>
        <end position="375"/>
    </location>
</feature>
<dbReference type="SUPFAM" id="SSF48371">
    <property type="entry name" value="ARM repeat"/>
    <property type="match status" value="1"/>
</dbReference>
<dbReference type="EMBL" id="BK059126">
    <property type="protein sequence ID" value="DAE32626.1"/>
    <property type="molecule type" value="Genomic_DNA"/>
</dbReference>
<organism evidence="2">
    <name type="scientific">Virus sp. cts3e7</name>
    <dbReference type="NCBI Taxonomy" id="2825802"/>
    <lineage>
        <taxon>Viruses</taxon>
    </lineage>
</organism>
<keyword evidence="1" id="KW-0472">Membrane</keyword>
<reference evidence="2" key="1">
    <citation type="journal article" date="2021" name="Proc. Natl. Acad. Sci. U.S.A.">
        <title>A Catalog of Tens of Thousands of Viruses from Human Metagenomes Reveals Hidden Associations with Chronic Diseases.</title>
        <authorList>
            <person name="Tisza M.J."/>
            <person name="Buck C.B."/>
        </authorList>
    </citation>
    <scope>NUCLEOTIDE SEQUENCE</scope>
    <source>
        <strain evidence="2">Cts3e7</strain>
    </source>
</reference>
<evidence type="ECO:0000313" key="2">
    <source>
        <dbReference type="EMBL" id="DAE32626.1"/>
    </source>
</evidence>
<name>A0A8S5RNA5_9VIRU</name>
<accession>A0A8S5RNA5</accession>
<sequence>MAKSINVLLSLKDKFTAPMKKAGDSAKDTERKMVAMKNKLSNFGNGINNKFLGIAGSISKVGLAMSGLGAFASVGAIVDYGKKALDVAKSAELSQTLLRNSLANNNSLYDKSAQSLDAAQKQLNEYASKWGQVGVISAGTIRAGYQELNKWNVPVDKVDGLSEALTNLVAGKFGINATAEDAQLASQAIGRAFNGDVAGLTKMKIPLTEAQKLIIKNGTEAERLATINEIVNGTFSKQNEILANTPDGQLKRMKNQQAALMATIGKGLLPMQKAFIDMVSTIMPIVAPVIQDIFNTFSGAFTWIAQVITENKETIKTNLTEGMNVVKSVLATVGSVIKWCVDNLGFLVPVLKVVVAGFVAFNVISSILPILLSIFSGFMTVVKVVRVLNMIMIANPMVFALYAVIAAIALLIYNWDTVKEVAIGVWDAISSYASELWDSLVSGCTEFVNGVIEVVTPIYNRFMEIMSPILDGVIQIFNGIIDFLVGVFTGNWDMAFSGLVQIFNGYFGIIKSIAQDVLGWVQDKLQWAGDKIDAIKEGGAWLYNNTIGRVTGEHNATGTEYWKGGATYVNENQRGEIINLPNGSQVIPHDESMKQLASGRGNVTVNVTVQGNVIGNEDFMDACGRHVTDKVMLAMGNM</sequence>